<dbReference type="Proteomes" id="UP001302349">
    <property type="component" value="Chromosome"/>
</dbReference>
<keyword evidence="2" id="KW-0313">Glucose metabolism</keyword>
<dbReference type="Gene3D" id="2.130.10.10">
    <property type="entry name" value="YVTN repeat-like/Quinoprotein amine dehydrogenase"/>
    <property type="match status" value="1"/>
</dbReference>
<name>A0ABZ0IKC2_9BACT</name>
<dbReference type="Pfam" id="PF10282">
    <property type="entry name" value="Lactonase"/>
    <property type="match status" value="1"/>
</dbReference>
<evidence type="ECO:0000256" key="1">
    <source>
        <dbReference type="ARBA" id="ARBA00005564"/>
    </source>
</evidence>
<evidence type="ECO:0000256" key="3">
    <source>
        <dbReference type="SAM" id="SignalP"/>
    </source>
</evidence>
<dbReference type="PANTHER" id="PTHR30344">
    <property type="entry name" value="6-PHOSPHOGLUCONOLACTONASE-RELATED"/>
    <property type="match status" value="1"/>
</dbReference>
<evidence type="ECO:0000256" key="2">
    <source>
        <dbReference type="ARBA" id="ARBA00022526"/>
    </source>
</evidence>
<dbReference type="PANTHER" id="PTHR30344:SF1">
    <property type="entry name" value="6-PHOSPHOGLUCONOLACTONASE"/>
    <property type="match status" value="1"/>
</dbReference>
<comment type="similarity">
    <text evidence="1">Belongs to the cycloisomerase 2 family.</text>
</comment>
<dbReference type="InterPro" id="IPR011048">
    <property type="entry name" value="Haem_d1_sf"/>
</dbReference>
<dbReference type="InterPro" id="IPR015943">
    <property type="entry name" value="WD40/YVTN_repeat-like_dom_sf"/>
</dbReference>
<keyword evidence="5" id="KW-1185">Reference proteome</keyword>
<evidence type="ECO:0000313" key="4">
    <source>
        <dbReference type="EMBL" id="WOK04435.1"/>
    </source>
</evidence>
<dbReference type="RefSeq" id="WP_317487245.1">
    <property type="nucleotide sequence ID" value="NZ_CP136051.1"/>
</dbReference>
<keyword evidence="3" id="KW-0732">Signal</keyword>
<gene>
    <name evidence="4" type="ORF">RT717_15245</name>
</gene>
<proteinExistence type="inferred from homology"/>
<protein>
    <submittedName>
        <fullName evidence="4">Lactonase family protein</fullName>
        <ecNumber evidence="4">3.1.1.-</ecNumber>
    </submittedName>
</protein>
<sequence length="378" mass="41266">MKYLSLFLLSIFFFSQPSVSQKMNKTYLFVGCYTEKVPGTGMYVFEFDSGTGSLKEVSKVENIVNASFLTLAPDGKFVYACTETQLETPGNVSAYGFNAANGQLSFLNKQSVEGRNPAYAMVHPAGRFVASANYTDGGVSIFERNNDGSLKPAAQHFDIEGKSTIPGRQDDAHTHAAVFDPAGDFLFVPDLGSDKILAYAFDKSSAQPATFSNELTVTTTPGSGPRHLEFHPNGKFAYCVEELSGTVSSYTYSKGKLTPIGRVSTYTKKFDIYGGADLHTSPDGKFLYVSNRVSEENTIAIFSIDQKSGQLTLVGHESTYGDHPRSFVIDPSGNFLLVANQFGNNIVVFKRDKKTGLLTKTDTEVKVKLPASLKMRTY</sequence>
<dbReference type="InterPro" id="IPR050282">
    <property type="entry name" value="Cycloisomerase_2"/>
</dbReference>
<organism evidence="4 5">
    <name type="scientific">Imperialibacter roseus</name>
    <dbReference type="NCBI Taxonomy" id="1324217"/>
    <lineage>
        <taxon>Bacteria</taxon>
        <taxon>Pseudomonadati</taxon>
        <taxon>Bacteroidota</taxon>
        <taxon>Cytophagia</taxon>
        <taxon>Cytophagales</taxon>
        <taxon>Flammeovirgaceae</taxon>
        <taxon>Imperialibacter</taxon>
    </lineage>
</organism>
<dbReference type="GO" id="GO:0016787">
    <property type="term" value="F:hydrolase activity"/>
    <property type="evidence" value="ECO:0007669"/>
    <property type="project" value="UniProtKB-KW"/>
</dbReference>
<feature type="chain" id="PRO_5047156428" evidence="3">
    <location>
        <begin position="21"/>
        <end position="378"/>
    </location>
</feature>
<accession>A0ABZ0IKC2</accession>
<dbReference type="EMBL" id="CP136051">
    <property type="protein sequence ID" value="WOK04435.1"/>
    <property type="molecule type" value="Genomic_DNA"/>
</dbReference>
<reference evidence="4 5" key="1">
    <citation type="journal article" date="2023" name="Microbiol. Resour. Announc.">
        <title>Complete Genome Sequence of Imperialibacter roseus strain P4T.</title>
        <authorList>
            <person name="Tizabi D.R."/>
            <person name="Bachvaroff T."/>
            <person name="Hill R.T."/>
        </authorList>
    </citation>
    <scope>NUCLEOTIDE SEQUENCE [LARGE SCALE GENOMIC DNA]</scope>
    <source>
        <strain evidence="4 5">P4T</strain>
    </source>
</reference>
<evidence type="ECO:0000313" key="5">
    <source>
        <dbReference type="Proteomes" id="UP001302349"/>
    </source>
</evidence>
<dbReference type="EC" id="3.1.1.-" evidence="4"/>
<keyword evidence="2" id="KW-0119">Carbohydrate metabolism</keyword>
<dbReference type="SUPFAM" id="SSF51004">
    <property type="entry name" value="C-terminal (heme d1) domain of cytochrome cd1-nitrite reductase"/>
    <property type="match status" value="1"/>
</dbReference>
<keyword evidence="4" id="KW-0378">Hydrolase</keyword>
<feature type="signal peptide" evidence="3">
    <location>
        <begin position="1"/>
        <end position="20"/>
    </location>
</feature>
<dbReference type="InterPro" id="IPR019405">
    <property type="entry name" value="Lactonase_7-beta_prop"/>
</dbReference>